<dbReference type="SUPFAM" id="SSF54862">
    <property type="entry name" value="4Fe-4S ferredoxins"/>
    <property type="match status" value="1"/>
</dbReference>
<evidence type="ECO:0000256" key="3">
    <source>
        <dbReference type="ARBA" id="ARBA00022723"/>
    </source>
</evidence>
<feature type="domain" description="4Fe-4S ferredoxin-type" evidence="9">
    <location>
        <begin position="220"/>
        <end position="249"/>
    </location>
</feature>
<evidence type="ECO:0000313" key="10">
    <source>
        <dbReference type="EMBL" id="MEY8001408.1"/>
    </source>
</evidence>
<evidence type="ECO:0000256" key="8">
    <source>
        <dbReference type="SAM" id="Phobius"/>
    </source>
</evidence>
<feature type="transmembrane region" description="Helical" evidence="8">
    <location>
        <begin position="110"/>
        <end position="130"/>
    </location>
</feature>
<feature type="transmembrane region" description="Helical" evidence="8">
    <location>
        <begin position="12"/>
        <end position="30"/>
    </location>
</feature>
<dbReference type="EMBL" id="JBGEWD010000018">
    <property type="protein sequence ID" value="MEY8001408.1"/>
    <property type="molecule type" value="Genomic_DNA"/>
</dbReference>
<dbReference type="PROSITE" id="PS00198">
    <property type="entry name" value="4FE4S_FER_1"/>
    <property type="match status" value="1"/>
</dbReference>
<dbReference type="InterPro" id="IPR017896">
    <property type="entry name" value="4Fe4S_Fe-S-bd"/>
</dbReference>
<feature type="compositionally biased region" description="Low complexity" evidence="7">
    <location>
        <begin position="300"/>
        <end position="332"/>
    </location>
</feature>
<evidence type="ECO:0000313" key="11">
    <source>
        <dbReference type="Proteomes" id="UP001564657"/>
    </source>
</evidence>
<protein>
    <submittedName>
        <fullName evidence="10">4Fe-4S binding protein</fullName>
    </submittedName>
</protein>
<sequence length="414" mass="45361">MTKRIKKIQIFRHIIQLILFFLLPGMYILAFSELKSIFQMIIKGNFNFIQAFPGLMEFTITIVFTILIGRFFCGWFCAFGTFNDWVHIISKKVFRINFKIGEQLDSMLKYVKYIILFFILILVFTGGNTINGSSPWDAFAQITNFSTVLSSLTIGFILLVLITLGDIFVERFFCRYLCPLGAVFSLVSRMSILKINKPSDKCGKCRMCTNNCSMGLKLYSVNSVRGGECINCLKCIETCPRRNPHVNIMDEDVNPAMASSFAIVIFAGIYGLGNFGSSILTQRGVASANDVTSGSENKISNNAASSNSTNSNSSAAADSNTSQKTKYKDGTYTGTGTGFSGGTTKVSVTVSGGKIADIKTISTDDTPRFYQYAEDTIPNEIISAQSSSVDTVSGATYSSRGLIEAVQDALNKAV</sequence>
<evidence type="ECO:0000256" key="4">
    <source>
        <dbReference type="ARBA" id="ARBA00023004"/>
    </source>
</evidence>
<reference evidence="10 11" key="1">
    <citation type="submission" date="2024-08" db="EMBL/GenBank/DDBJ databases">
        <title>Clostridium lapicellarii sp. nov., and Clostridium renhuaiense sp. nov., two species isolated from the mud in a fermentation cellar used for producing sauce-flavour Chinese liquors.</title>
        <authorList>
            <person name="Yang F."/>
            <person name="Wang H."/>
            <person name="Chen L.Q."/>
            <person name="Zhou N."/>
            <person name="Lu J.J."/>
            <person name="Pu X.X."/>
            <person name="Wan B."/>
            <person name="Wang L."/>
            <person name="Liu S.J."/>
        </authorList>
    </citation>
    <scope>NUCLEOTIDE SEQUENCE [LARGE SCALE GENOMIC DNA]</scope>
    <source>
        <strain evidence="10 11">MT-5</strain>
    </source>
</reference>
<feature type="transmembrane region" description="Helical" evidence="8">
    <location>
        <begin position="176"/>
        <end position="193"/>
    </location>
</feature>
<proteinExistence type="predicted"/>
<dbReference type="Proteomes" id="UP001564657">
    <property type="component" value="Unassembled WGS sequence"/>
</dbReference>
<evidence type="ECO:0000256" key="1">
    <source>
        <dbReference type="ARBA" id="ARBA00004236"/>
    </source>
</evidence>
<dbReference type="Pfam" id="PF04205">
    <property type="entry name" value="FMN_bind"/>
    <property type="match status" value="1"/>
</dbReference>
<comment type="subcellular location">
    <subcellularLocation>
        <location evidence="1">Cell membrane</location>
    </subcellularLocation>
</comment>
<gene>
    <name evidence="10" type="ORF">AB8U03_14600</name>
</gene>
<dbReference type="SMART" id="SM00900">
    <property type="entry name" value="FMN_bind"/>
    <property type="match status" value="1"/>
</dbReference>
<keyword evidence="11" id="KW-1185">Reference proteome</keyword>
<keyword evidence="5" id="KW-0411">Iron-sulfur</keyword>
<feature type="region of interest" description="Disordered" evidence="7">
    <location>
        <begin position="290"/>
        <end position="334"/>
    </location>
</feature>
<keyword evidence="6 8" id="KW-0472">Membrane</keyword>
<dbReference type="Gene3D" id="3.90.1010.20">
    <property type="match status" value="1"/>
</dbReference>
<evidence type="ECO:0000256" key="2">
    <source>
        <dbReference type="ARBA" id="ARBA00022475"/>
    </source>
</evidence>
<feature type="transmembrane region" description="Helical" evidence="8">
    <location>
        <begin position="142"/>
        <end position="164"/>
    </location>
</feature>
<feature type="transmembrane region" description="Helical" evidence="8">
    <location>
        <begin position="256"/>
        <end position="273"/>
    </location>
</feature>
<dbReference type="InterPro" id="IPR052378">
    <property type="entry name" value="NosR_regulator"/>
</dbReference>
<dbReference type="Pfam" id="PF12801">
    <property type="entry name" value="Fer4_5"/>
    <property type="match status" value="2"/>
</dbReference>
<dbReference type="PANTHER" id="PTHR30224:SF4">
    <property type="entry name" value="ELECTRON TRANSPORT PROTEIN YCCM-RELATED"/>
    <property type="match status" value="1"/>
</dbReference>
<keyword evidence="8" id="KW-0812">Transmembrane</keyword>
<keyword evidence="2" id="KW-1003">Cell membrane</keyword>
<dbReference type="PROSITE" id="PS51379">
    <property type="entry name" value="4FE4S_FER_2"/>
    <property type="match status" value="1"/>
</dbReference>
<feature type="transmembrane region" description="Helical" evidence="8">
    <location>
        <begin position="62"/>
        <end position="89"/>
    </location>
</feature>
<dbReference type="InterPro" id="IPR007329">
    <property type="entry name" value="FMN-bd"/>
</dbReference>
<feature type="compositionally biased region" description="Polar residues" evidence="7">
    <location>
        <begin position="290"/>
        <end position="299"/>
    </location>
</feature>
<evidence type="ECO:0000256" key="7">
    <source>
        <dbReference type="SAM" id="MobiDB-lite"/>
    </source>
</evidence>
<dbReference type="PANTHER" id="PTHR30224">
    <property type="entry name" value="ELECTRON TRANSPORT PROTEIN"/>
    <property type="match status" value="1"/>
</dbReference>
<keyword evidence="4" id="KW-0408">Iron</keyword>
<organism evidence="10 11">
    <name type="scientific">Clostridium moutaii</name>
    <dbReference type="NCBI Taxonomy" id="3240932"/>
    <lineage>
        <taxon>Bacteria</taxon>
        <taxon>Bacillati</taxon>
        <taxon>Bacillota</taxon>
        <taxon>Clostridia</taxon>
        <taxon>Eubacteriales</taxon>
        <taxon>Clostridiaceae</taxon>
        <taxon>Clostridium</taxon>
    </lineage>
</organism>
<evidence type="ECO:0000256" key="6">
    <source>
        <dbReference type="ARBA" id="ARBA00023136"/>
    </source>
</evidence>
<dbReference type="InterPro" id="IPR017900">
    <property type="entry name" value="4Fe4S_Fe_S_CS"/>
</dbReference>
<comment type="caution">
    <text evidence="10">The sequence shown here is derived from an EMBL/GenBank/DDBJ whole genome shotgun (WGS) entry which is preliminary data.</text>
</comment>
<evidence type="ECO:0000256" key="5">
    <source>
        <dbReference type="ARBA" id="ARBA00023014"/>
    </source>
</evidence>
<accession>A0ABV4BX51</accession>
<name>A0ABV4BX51_9CLOT</name>
<evidence type="ECO:0000259" key="9">
    <source>
        <dbReference type="PROSITE" id="PS51379"/>
    </source>
</evidence>
<keyword evidence="3" id="KW-0479">Metal-binding</keyword>
<dbReference type="RefSeq" id="WP_369705304.1">
    <property type="nucleotide sequence ID" value="NZ_JBGEWD010000018.1"/>
</dbReference>
<keyword evidence="8" id="KW-1133">Transmembrane helix</keyword>